<dbReference type="InterPro" id="IPR038522">
    <property type="entry name" value="T4/T6SS_DotU_sf"/>
</dbReference>
<dbReference type="Pfam" id="PF09850">
    <property type="entry name" value="DotU"/>
    <property type="match status" value="1"/>
</dbReference>
<evidence type="ECO:0000313" key="2">
    <source>
        <dbReference type="EMBL" id="EHK67710.1"/>
    </source>
</evidence>
<dbReference type="EMBL" id="AGUF01000016">
    <property type="protein sequence ID" value="EHK67710.1"/>
    <property type="molecule type" value="Genomic_DNA"/>
</dbReference>
<dbReference type="Proteomes" id="UP000003113">
    <property type="component" value="Unassembled WGS sequence"/>
</dbReference>
<comment type="caution">
    <text evidence="2">The sequence shown here is derived from an EMBL/GenBank/DDBJ whole genome shotgun (WGS) entry which is preliminary data.</text>
</comment>
<accession>H0F1Y4</accession>
<sequence>MSASAMTETASDVLAYTRLLDDTLLHLAVLEHSSELGPIHAWRARCVALLSAFDDGVRELALTAPEVRQLRLSHALLLDDATLSAIPAALAGEWAAASLCRVELGEPDAGKVVLEDMDALAAEPAATAAWLHWYASLLTAGLFRRSAETGARKRKLIDQLWSLWPARFEGAGKS</sequence>
<reference evidence="2 3" key="1">
    <citation type="journal article" date="2012" name="J. Bacteriol.">
        <title>Genome sequence of the highly efficient arsenite-oxidizing bacterium Achromobacter arsenitoxydans SY8.</title>
        <authorList>
            <person name="Li X."/>
            <person name="Hu Y."/>
            <person name="Gong J."/>
            <person name="Lin Y."/>
            <person name="Johnstone L."/>
            <person name="Rensing C."/>
            <person name="Wang G."/>
        </authorList>
    </citation>
    <scope>NUCLEOTIDE SEQUENCE [LARGE SCALE GENOMIC DNA]</scope>
    <source>
        <strain evidence="2 3">SY8</strain>
    </source>
</reference>
<dbReference type="InterPro" id="IPR017732">
    <property type="entry name" value="T4/T6SS_DotU"/>
</dbReference>
<evidence type="ECO:0000259" key="1">
    <source>
        <dbReference type="Pfam" id="PF09850"/>
    </source>
</evidence>
<protein>
    <recommendedName>
        <fullName evidence="1">Type IV / VI secretion system DotU domain-containing protein</fullName>
    </recommendedName>
</protein>
<feature type="domain" description="Type IV / VI secretion system DotU" evidence="1">
    <location>
        <begin position="18"/>
        <end position="146"/>
    </location>
</feature>
<gene>
    <name evidence="2" type="ORF">KYC_03852</name>
</gene>
<dbReference type="STRING" id="477184.KYC_03852"/>
<name>H0F1Y4_9BURK</name>
<proteinExistence type="predicted"/>
<dbReference type="RefSeq" id="WP_008159036.1">
    <property type="nucleotide sequence ID" value="NZ_AGUF01000016.1"/>
</dbReference>
<organism evidence="2 3">
    <name type="scientific">Achromobacter arsenitoxydans SY8</name>
    <dbReference type="NCBI Taxonomy" id="477184"/>
    <lineage>
        <taxon>Bacteria</taxon>
        <taxon>Pseudomonadati</taxon>
        <taxon>Pseudomonadota</taxon>
        <taxon>Betaproteobacteria</taxon>
        <taxon>Burkholderiales</taxon>
        <taxon>Alcaligenaceae</taxon>
        <taxon>Achromobacter</taxon>
    </lineage>
</organism>
<keyword evidence="3" id="KW-1185">Reference proteome</keyword>
<dbReference type="AlphaFoldDB" id="H0F1Y4"/>
<dbReference type="OrthoDB" id="6998040at2"/>
<evidence type="ECO:0000313" key="3">
    <source>
        <dbReference type="Proteomes" id="UP000003113"/>
    </source>
</evidence>
<dbReference type="PATRIC" id="fig|477184.5.peg.762"/>
<dbReference type="Gene3D" id="1.25.40.590">
    <property type="entry name" value="Type IV / VI secretion system, DotU"/>
    <property type="match status" value="1"/>
</dbReference>